<dbReference type="Proteomes" id="UP001154329">
    <property type="component" value="Chromosome 4"/>
</dbReference>
<dbReference type="AlphaFoldDB" id="A0A9P0JAA0"/>
<keyword evidence="3" id="KW-1185">Reference proteome</keyword>
<keyword evidence="1" id="KW-0812">Transmembrane</keyword>
<reference evidence="2" key="1">
    <citation type="submission" date="2022-02" db="EMBL/GenBank/DDBJ databases">
        <authorList>
            <person name="King R."/>
        </authorList>
    </citation>
    <scope>NUCLEOTIDE SEQUENCE</scope>
</reference>
<accession>A0A9P0JAA0</accession>
<feature type="transmembrane region" description="Helical" evidence="1">
    <location>
        <begin position="31"/>
        <end position="54"/>
    </location>
</feature>
<name>A0A9P0JAA0_APHGO</name>
<dbReference type="EMBL" id="OU899037">
    <property type="protein sequence ID" value="CAH1736125.1"/>
    <property type="molecule type" value="Genomic_DNA"/>
</dbReference>
<organism evidence="2 3">
    <name type="scientific">Aphis gossypii</name>
    <name type="common">Cotton aphid</name>
    <dbReference type="NCBI Taxonomy" id="80765"/>
    <lineage>
        <taxon>Eukaryota</taxon>
        <taxon>Metazoa</taxon>
        <taxon>Ecdysozoa</taxon>
        <taxon>Arthropoda</taxon>
        <taxon>Hexapoda</taxon>
        <taxon>Insecta</taxon>
        <taxon>Pterygota</taxon>
        <taxon>Neoptera</taxon>
        <taxon>Paraneoptera</taxon>
        <taxon>Hemiptera</taxon>
        <taxon>Sternorrhyncha</taxon>
        <taxon>Aphidomorpha</taxon>
        <taxon>Aphidoidea</taxon>
        <taxon>Aphididae</taxon>
        <taxon>Aphidini</taxon>
        <taxon>Aphis</taxon>
        <taxon>Aphis</taxon>
    </lineage>
</organism>
<sequence length="129" mass="14449">MFLQYLRELVAPAMPSPAAGSTAVFHTEVQLLNLVLLIGVFLTLVVYVVFYLLIYQQSDSVRRLDKEIIDSGSARKTASNPCGGRHRWFQPFCYFNNSDDPATEWMGDWITDCSSASDVSSDDEMTCPV</sequence>
<reference evidence="2" key="2">
    <citation type="submission" date="2022-10" db="EMBL/GenBank/DDBJ databases">
        <authorList>
            <consortium name="ENA_rothamsted_submissions"/>
            <consortium name="culmorum"/>
            <person name="King R."/>
        </authorList>
    </citation>
    <scope>NUCLEOTIDE SEQUENCE</scope>
</reference>
<evidence type="ECO:0000313" key="3">
    <source>
        <dbReference type="Proteomes" id="UP001154329"/>
    </source>
</evidence>
<proteinExistence type="predicted"/>
<protein>
    <submittedName>
        <fullName evidence="2">Uncharacterized protein</fullName>
    </submittedName>
</protein>
<evidence type="ECO:0000313" key="2">
    <source>
        <dbReference type="EMBL" id="CAH1736125.1"/>
    </source>
</evidence>
<keyword evidence="1" id="KW-1133">Transmembrane helix</keyword>
<keyword evidence="1" id="KW-0472">Membrane</keyword>
<gene>
    <name evidence="2" type="ORF">APHIGO_LOCUS9922</name>
</gene>
<evidence type="ECO:0000256" key="1">
    <source>
        <dbReference type="SAM" id="Phobius"/>
    </source>
</evidence>